<gene>
    <name evidence="2" type="ORF">BX591_117125</name>
</gene>
<dbReference type="Proteomes" id="UP000248918">
    <property type="component" value="Unassembled WGS sequence"/>
</dbReference>
<protein>
    <recommendedName>
        <fullName evidence="4">5-formyltetrahydrofolate cyclo-ligase</fullName>
    </recommendedName>
</protein>
<sequence>MDRRLFLICGATAACVTLSACITPKLFNDKEYTEHISSFMITADGRKLVVLGERYHYIFDMPDKLLPVLKSGYRKTLNSSFYSFHVNDSAVTGRYDLTLPKSASVGDKQQAIADGFESGSFGDLGFSGEIQGTRYSAADFEQKLTAQPLNKNYTVEVTETLSPVDKGVRMLATPVTVAADGVLMLGGVLLLPVVLISISRHGLPLF</sequence>
<dbReference type="EMBL" id="QLTK01000017">
    <property type="protein sequence ID" value="RAS24784.1"/>
    <property type="molecule type" value="Genomic_DNA"/>
</dbReference>
<dbReference type="RefSeq" id="WP_111933601.1">
    <property type="nucleotide sequence ID" value="NZ_CADFFP010000020.1"/>
</dbReference>
<keyword evidence="1" id="KW-0812">Transmembrane</keyword>
<feature type="transmembrane region" description="Helical" evidence="1">
    <location>
        <begin position="177"/>
        <end position="198"/>
    </location>
</feature>
<comment type="caution">
    <text evidence="2">The sequence shown here is derived from an EMBL/GenBank/DDBJ whole genome shotgun (WGS) entry which is preliminary data.</text>
</comment>
<evidence type="ECO:0000313" key="2">
    <source>
        <dbReference type="EMBL" id="RAS24784.1"/>
    </source>
</evidence>
<accession>A0A329BZY9</accession>
<keyword evidence="1" id="KW-1133">Transmembrane helix</keyword>
<dbReference type="AlphaFoldDB" id="A0A329BZY9"/>
<evidence type="ECO:0000313" key="3">
    <source>
        <dbReference type="Proteomes" id="UP000248918"/>
    </source>
</evidence>
<proteinExistence type="predicted"/>
<reference evidence="2 3" key="1">
    <citation type="submission" date="2018-06" db="EMBL/GenBank/DDBJ databases">
        <title>Genomic Encyclopedia of Type Strains, Phase III (KMG-III): the genomes of soil and plant-associated and newly described type strains.</title>
        <authorList>
            <person name="Whitman W."/>
        </authorList>
    </citation>
    <scope>NUCLEOTIDE SEQUENCE [LARGE SCALE GENOMIC DNA]</scope>
    <source>
        <strain evidence="2 3">LMG 23644</strain>
    </source>
</reference>
<dbReference type="OrthoDB" id="8655894at2"/>
<keyword evidence="1" id="KW-0472">Membrane</keyword>
<dbReference type="PROSITE" id="PS51257">
    <property type="entry name" value="PROKAR_LIPOPROTEIN"/>
    <property type="match status" value="1"/>
</dbReference>
<evidence type="ECO:0008006" key="4">
    <source>
        <dbReference type="Google" id="ProtNLM"/>
    </source>
</evidence>
<organism evidence="2 3">
    <name type="scientific">Paraburkholderia bryophila</name>
    <dbReference type="NCBI Taxonomy" id="420952"/>
    <lineage>
        <taxon>Bacteria</taxon>
        <taxon>Pseudomonadati</taxon>
        <taxon>Pseudomonadota</taxon>
        <taxon>Betaproteobacteria</taxon>
        <taxon>Burkholderiales</taxon>
        <taxon>Burkholderiaceae</taxon>
        <taxon>Paraburkholderia</taxon>
    </lineage>
</organism>
<name>A0A329BZY9_9BURK</name>
<evidence type="ECO:0000256" key="1">
    <source>
        <dbReference type="SAM" id="Phobius"/>
    </source>
</evidence>